<dbReference type="EMBL" id="CATOUU010000342">
    <property type="protein sequence ID" value="CAI9925541.1"/>
    <property type="molecule type" value="Genomic_DNA"/>
</dbReference>
<name>A0AA86NS03_9EUKA</name>
<dbReference type="EMBL" id="CAXDID020000598">
    <property type="protein sequence ID" value="CAL6105595.1"/>
    <property type="molecule type" value="Genomic_DNA"/>
</dbReference>
<organism evidence="3">
    <name type="scientific">Hexamita inflata</name>
    <dbReference type="NCBI Taxonomy" id="28002"/>
    <lineage>
        <taxon>Eukaryota</taxon>
        <taxon>Metamonada</taxon>
        <taxon>Diplomonadida</taxon>
        <taxon>Hexamitidae</taxon>
        <taxon>Hexamitinae</taxon>
        <taxon>Hexamita</taxon>
    </lineage>
</organism>
<evidence type="ECO:0000313" key="6">
    <source>
        <dbReference type="EMBL" id="CAL6105595.1"/>
    </source>
</evidence>
<evidence type="ECO:0000313" key="2">
    <source>
        <dbReference type="EMBL" id="CAI9923916.1"/>
    </source>
</evidence>
<dbReference type="EMBL" id="CATOUU010000297">
    <property type="protein sequence ID" value="CAI9923916.1"/>
    <property type="molecule type" value="Genomic_DNA"/>
</dbReference>
<feature type="coiled-coil region" evidence="1">
    <location>
        <begin position="27"/>
        <end position="72"/>
    </location>
</feature>
<dbReference type="EMBL" id="CAXDID020000356">
    <property type="protein sequence ID" value="CAL6081835.1"/>
    <property type="molecule type" value="Genomic_DNA"/>
</dbReference>
<keyword evidence="1" id="KW-0175">Coiled coil</keyword>
<protein>
    <submittedName>
        <fullName evidence="3">Uncharacterized protein</fullName>
    </submittedName>
</protein>
<comment type="caution">
    <text evidence="3">The sequence shown here is derived from an EMBL/GenBank/DDBJ whole genome shotgun (WGS) entry which is preliminary data.</text>
</comment>
<evidence type="ECO:0000313" key="8">
    <source>
        <dbReference type="Proteomes" id="UP001642409"/>
    </source>
</evidence>
<reference evidence="5 8" key="2">
    <citation type="submission" date="2024-07" db="EMBL/GenBank/DDBJ databases">
        <authorList>
            <person name="Akdeniz Z."/>
        </authorList>
    </citation>
    <scope>NUCLEOTIDE SEQUENCE [LARGE SCALE GENOMIC DNA]</scope>
</reference>
<evidence type="ECO:0000313" key="5">
    <source>
        <dbReference type="EMBL" id="CAL6081835.1"/>
    </source>
</evidence>
<gene>
    <name evidence="2" type="ORF">HINF_LOCUS11561</name>
    <name evidence="3" type="ORF">HINF_LOCUS12006</name>
    <name evidence="4" type="ORF">HINF_LOCUS13186</name>
    <name evidence="5" type="ORF">HINF_LOCUS60627</name>
    <name evidence="6" type="ORF">HINF_LOCUS73338</name>
    <name evidence="7" type="ORF">HINF_LOCUS73483</name>
</gene>
<dbReference type="Proteomes" id="UP001642409">
    <property type="component" value="Unassembled WGS sequence"/>
</dbReference>
<evidence type="ECO:0000256" key="1">
    <source>
        <dbReference type="SAM" id="Coils"/>
    </source>
</evidence>
<accession>A0AA86NS03</accession>
<dbReference type="EMBL" id="CATOUU010000310">
    <property type="protein sequence ID" value="CAI9924361.1"/>
    <property type="molecule type" value="Genomic_DNA"/>
</dbReference>
<reference evidence="3" key="1">
    <citation type="submission" date="2023-06" db="EMBL/GenBank/DDBJ databases">
        <authorList>
            <person name="Kurt Z."/>
        </authorList>
    </citation>
    <scope>NUCLEOTIDE SEQUENCE</scope>
</reference>
<proteinExistence type="predicted"/>
<evidence type="ECO:0000313" key="3">
    <source>
        <dbReference type="EMBL" id="CAI9924361.1"/>
    </source>
</evidence>
<keyword evidence="8" id="KW-1185">Reference proteome</keyword>
<dbReference type="EMBL" id="CAXDID020000602">
    <property type="protein sequence ID" value="CAL6105896.1"/>
    <property type="molecule type" value="Genomic_DNA"/>
</dbReference>
<sequence length="1399" mass="162602">MHQQLKSKSFDLLSFANQVLLEQRGTLQQASQSLEHAISQLDIEENAQLGQLQNLQQQLSQQKQVQQKLADRHAQLQLSNQQSISSIQQNISNLQQSSQVSTLQTADQLEKLLEARFLLQLFNEFLLCRLVGGIVLSLEFALCDKQQVLCFNAQSSISGISPPQKLSFYSSDSINVTDSQISKQQFLQKLEDSTALQQKPDAIQAINAIKQTDQLVGKDANEQCRRIIASPLEDSPLIPPAFRYLLNNPHRRYQALFVLTLLQNNFDQIQHISVPSENLFGENPPRWSLLKLQIIQQAVKSTNIKPDIFLKLHNQTVDFINQLINDIRSVNNVISTPPRDMIISRLKNYQFFFKKVTDKKDLTVDDYKMITNQFNLDINNKTLCTDYSNKFPRNSELYKLFQALNYKNPNFVAARRICKCIDAIKGDILQLRYLCFEAIGQKLIDYNEPYIDQVIKSDILLHSDIDDPQILQHRLPNLQCYFQQILVIFKAVKRICEICLDQPTETIQKVLTILTESVLYSIQRKLIPEENQAQETQNTAQGRMLNILPCIKLLFDEALKNLNFKIEVVKIDSQAQYYGCPTYGSLNIQLTQLISRTSDKLEELKENLEYPVQLHKYLRELRDNTRKKAQQDLNCLIDSNSDLLYAIDEYKSDQRKWKDILQLNNEDDIEINSWDFEIFIEKKLQNDPQNLMELKDFQFTDLLERVELKSKLVEYQILLQDTYDNLQKTQQEKATKAQQTTQNETQKVWIQLNGKELYVDILKQSNFTNENFRAIEDVIHYINKLEISPQFPKRFYEYSLVLPNYHVRNLLPPLPSTLLFSQDQFSDQSFSFKLQNYQIQHLESLKKGEMLPNIILQAALPQKAYTITQQCWIQINCIAGQQTYQKLLDNYVQIQTISDRAAEKLFDGQRILEQQYLRSFNNNKNVLEIKKTQYLKLNEVIMNFSTIIDNKIYSEFLFNDLSPMLNRFKSQIQRLLMLSRDIRPLQQQLASALFFTVKKFYEQLEQKINKTKENLPKIVEMICGKYNAEYPQVLPNSLCYRYTADLNQSKALKQFEALNQVLTNAKTKLTQKNIYVLKVNFQGQPLGFCADYVDTALLFDGTKKIQNSLVYESSNKLANEPNPIIPFLDIIIPMQQSLILITQLSSQHINQIIQLNLQQSQEILTQVIQTQNLFQTQVESFINELFQTALQIQFAALRQIFSLINYDCVNTDKQKNFYQFEHFVGSKSAFDTVPGKPAGAKFIVQSIKNFCMVLKQVPRQVMLRMIASLVQNFPDLYLAHLSRFTIRNNSLQQLAVLDEIRYYIDNLTDILGSLQPSNEQEIAIIQMAQKSFSLLILTKQQLNFVPIDYDLQQQLKYEQIQLLKWIRVRGESTEAGFLEQADGSGIKQDNDFARILREQ</sequence>
<evidence type="ECO:0000313" key="7">
    <source>
        <dbReference type="EMBL" id="CAL6105896.1"/>
    </source>
</evidence>
<evidence type="ECO:0000313" key="4">
    <source>
        <dbReference type="EMBL" id="CAI9925541.1"/>
    </source>
</evidence>